<feature type="region of interest" description="Disordered" evidence="1">
    <location>
        <begin position="1"/>
        <end position="119"/>
    </location>
</feature>
<feature type="region of interest" description="Disordered" evidence="1">
    <location>
        <begin position="295"/>
        <end position="385"/>
    </location>
</feature>
<dbReference type="AlphaFoldDB" id="A0A2N8UNN5"/>
<feature type="compositionally biased region" description="Basic and acidic residues" evidence="1">
    <location>
        <begin position="627"/>
        <end position="642"/>
    </location>
</feature>
<evidence type="ECO:0000313" key="2">
    <source>
        <dbReference type="EMBL" id="SJX66494.1"/>
    </source>
</evidence>
<sequence length="739" mass="79221">MVSRQSAATGHAASSTSNSTPSSASSTSSIKPTGWIRSNSASRPALSDRTNFPSKSTPLRSLPKPIVQSAGRRATPSTSGNAGRQQKLSSFFAPNTAPPAASKVAPAVRLSSFQDSPSVARARARSVAVEDNSTNAAAAAADLGDDDLEARAASLLRGRFGSVSRSLNASRSSTPTRAPSPPPARVDPQPSRFKPAPAPRRAMPPPAPLQQPKPDTRPPQIQQEVTPPRTARRPAEQHQQPASSSPPFEATLMQESLSNFTPLAWEKTHASRMALFQRLAGVPKEEILRGQRANMAEQVAKAHARMQPRSPGSPRKMRGNKQLHSVSPSRKNKMKHAAALTCSPSKERSWQRPEAVLRSPRTNRRIYALETQLGGGAGQQRATSLQPLHGGVFSAAADHRRAVSEARFSSAVDDASSSRQAFVSNSTREAQAATAAEEEESETLPLPWPADEDEDDGRAKLDDQADETQPLAWDDQDDEPQPAHASQQQEDQLVEVPPSDDEDLLLQHVIASSSSSPSTSPSPSPSRIRPARQPIDTPPPAKRQRIKQEQHDCTPLSNRLMRTPLQPPPPPVAGLARVSPVSLTPSTAGAGGSNRFDRVVAALKREERRQHKGAQLHLDSFVSSTRCKSEAEAEVEGRREGLSADLNDVLSDDDEEDEGDVTVGQEETQPLPWSSPPRRERPPLNSSPLPASTQRSNASSASTRTTSSSSSSSSAVSLPSEGNLDDAGNTQLRSFFRGL</sequence>
<organism evidence="2 3">
    <name type="scientific">Sporisorium reilianum f. sp. reilianum</name>
    <dbReference type="NCBI Taxonomy" id="72559"/>
    <lineage>
        <taxon>Eukaryota</taxon>
        <taxon>Fungi</taxon>
        <taxon>Dikarya</taxon>
        <taxon>Basidiomycota</taxon>
        <taxon>Ustilaginomycotina</taxon>
        <taxon>Ustilaginomycetes</taxon>
        <taxon>Ustilaginales</taxon>
        <taxon>Ustilaginaceae</taxon>
        <taxon>Sporisorium</taxon>
    </lineage>
</organism>
<feature type="compositionally biased region" description="Acidic residues" evidence="1">
    <location>
        <begin position="650"/>
        <end position="660"/>
    </location>
</feature>
<feature type="compositionally biased region" description="Low complexity" evidence="1">
    <location>
        <begin position="661"/>
        <end position="672"/>
    </location>
</feature>
<feature type="compositionally biased region" description="Polar residues" evidence="1">
    <location>
        <begin position="36"/>
        <end position="59"/>
    </location>
</feature>
<feature type="compositionally biased region" description="Low complexity" evidence="1">
    <location>
        <begin position="512"/>
        <end position="521"/>
    </location>
</feature>
<proteinExistence type="predicted"/>
<feature type="region of interest" description="Disordered" evidence="1">
    <location>
        <begin position="156"/>
        <end position="254"/>
    </location>
</feature>
<feature type="compositionally biased region" description="Polar residues" evidence="1">
    <location>
        <begin position="75"/>
        <end position="93"/>
    </location>
</feature>
<feature type="compositionally biased region" description="Low complexity" evidence="1">
    <location>
        <begin position="162"/>
        <end position="177"/>
    </location>
</feature>
<feature type="compositionally biased region" description="Low complexity" evidence="1">
    <location>
        <begin position="98"/>
        <end position="108"/>
    </location>
</feature>
<feature type="compositionally biased region" description="Polar residues" evidence="1">
    <location>
        <begin position="415"/>
        <end position="428"/>
    </location>
</feature>
<accession>A0A2N8UNN5</accession>
<feature type="compositionally biased region" description="Polar residues" evidence="1">
    <location>
        <begin position="237"/>
        <end position="246"/>
    </location>
</feature>
<name>A0A2N8UNN5_9BASI</name>
<feature type="region of interest" description="Disordered" evidence="1">
    <location>
        <begin position="399"/>
        <end position="577"/>
    </location>
</feature>
<dbReference type="EMBL" id="LT795075">
    <property type="protein sequence ID" value="SJX66494.1"/>
    <property type="molecule type" value="Genomic_DNA"/>
</dbReference>
<protein>
    <submittedName>
        <fullName evidence="2">Uncharacterized protein</fullName>
    </submittedName>
</protein>
<dbReference type="Proteomes" id="UP000239563">
    <property type="component" value="Chromosome XXII"/>
</dbReference>
<feature type="region of interest" description="Disordered" evidence="1">
    <location>
        <begin position="606"/>
        <end position="739"/>
    </location>
</feature>
<gene>
    <name evidence="2" type="ORF">SRS1_11317</name>
</gene>
<feature type="compositionally biased region" description="Pro residues" evidence="1">
    <location>
        <begin position="196"/>
        <end position="211"/>
    </location>
</feature>
<reference evidence="2 3" key="1">
    <citation type="submission" date="2017-02" db="EMBL/GenBank/DDBJ databases">
        <authorList>
            <person name="Peterson S.W."/>
        </authorList>
    </citation>
    <scope>NUCLEOTIDE SEQUENCE [LARGE SCALE GENOMIC DNA]</scope>
    <source>
        <strain evidence="2 3">SRS1_H2-8</strain>
    </source>
</reference>
<feature type="compositionally biased region" description="Low complexity" evidence="1">
    <location>
        <begin position="1"/>
        <end position="29"/>
    </location>
</feature>
<evidence type="ECO:0000256" key="1">
    <source>
        <dbReference type="SAM" id="MobiDB-lite"/>
    </source>
</evidence>
<feature type="compositionally biased region" description="Low complexity" evidence="1">
    <location>
        <begin position="683"/>
        <end position="717"/>
    </location>
</feature>
<evidence type="ECO:0000313" key="3">
    <source>
        <dbReference type="Proteomes" id="UP000239563"/>
    </source>
</evidence>